<dbReference type="GO" id="GO:0005886">
    <property type="term" value="C:plasma membrane"/>
    <property type="evidence" value="ECO:0007669"/>
    <property type="project" value="TreeGrafter"/>
</dbReference>
<reference evidence="3" key="1">
    <citation type="submission" date="2019-09" db="EMBL/GenBank/DDBJ databases">
        <title>Distinct polysaccharide growth profiles of human intestinal Prevotella copri isolates.</title>
        <authorList>
            <person name="Fehlner-Peach H."/>
            <person name="Magnabosco C."/>
            <person name="Raghavan V."/>
            <person name="Scher J.U."/>
            <person name="Tett A."/>
            <person name="Cox L.M."/>
            <person name="Gottsegen C."/>
            <person name="Watters A."/>
            <person name="Wiltshire- Gordon J.D."/>
            <person name="Segata N."/>
            <person name="Bonneau R."/>
            <person name="Littman D.R."/>
        </authorList>
    </citation>
    <scope>NUCLEOTIDE SEQUENCE [LARGE SCALE GENOMIC DNA]</scope>
    <source>
        <strain evidence="3">iAA108</strain>
    </source>
</reference>
<dbReference type="Pfam" id="PF00873">
    <property type="entry name" value="ACR_tran"/>
    <property type="match status" value="2"/>
</dbReference>
<feature type="transmembrane region" description="Helical" evidence="1">
    <location>
        <begin position="392"/>
        <end position="413"/>
    </location>
</feature>
<feature type="transmembrane region" description="Helical" evidence="1">
    <location>
        <begin position="964"/>
        <end position="983"/>
    </location>
</feature>
<keyword evidence="1" id="KW-0472">Membrane</keyword>
<name>A0AA90UXL6_9BACT</name>
<feature type="transmembrane region" description="Helical" evidence="1">
    <location>
        <begin position="891"/>
        <end position="911"/>
    </location>
</feature>
<feature type="transmembrane region" description="Helical" evidence="1">
    <location>
        <begin position="425"/>
        <end position="445"/>
    </location>
</feature>
<keyword evidence="1" id="KW-0812">Transmembrane</keyword>
<proteinExistence type="predicted"/>
<dbReference type="Gene3D" id="1.20.1640.10">
    <property type="entry name" value="Multidrug efflux transporter AcrB transmembrane domain"/>
    <property type="match status" value="2"/>
</dbReference>
<sequence length="1022" mass="115263">MKLSSFSVILTFVILMIVGAALLPLVDVGTEPQNQRNNRLVIRCEWPQVSAKIVEQNLTTPIEGMVSALKGVERVSSRSSYGSSEIVVWTKEKVDVAALRFSVTSLLRQSYAKLPKGAGYPMVEGGEVTGGARMHQEQQLLLTYQVNGDMPPEMLKKLVSGNVVRRLQLLDGVERVEVAGTTDKYVEVGYDPMALAACGITSQDLQDGIRNFLGKDEVVGTMLHTTADNRKERIAFRLKTACDGKSLADVPIKVNGNRVVYLNDLARIHVKRYEPSGFYRVNGLNTVYVNVYAKPTARILHLSDQVQDEMEAVKGELHRLLYVHLSYDVAQLQREEMSKLIGRSLASLFILLLFVWVIYRNARYLMVVTSALAANILIAVIIYCACGIKLHIYSLAGITVSLGIIIDSVIVMADHYAYYHNRKAFLSMLAAMLTTIGSLVIVFFLPKELQADLYDFALIIVINLVVALLVALFFVPAAMQRCKCQAPSVFSAKRRWVVCWNHFYRRYILMASRRKCIVYLVLVWAFGIPFQALPEDWKSATTDKLASCFGGTIQLFADYLNEHEQTRKADEDKVLHIQGLMPVGGTAVRLNEKMIIVEELLKKYPEIKEFVTRIDGRQGEITVKFKKNVPAGFPYRLESKVIGKVITIGGADWSTYGISERGFSNSINLQYRATKIKVSGYNYARLYQVAESMADYLGKNPRVQDIAVETPGFENQEEELYMRYDKDRMSLYGVEAGDVHRKLGSLLQRVYVDSYRGMAHPADVYLAPEPQVPYDLWSMENSQMLVDSSQVLLSDVMMLQRREAKEVIPKENQEYVLNVAFNILGSYTYSAEYMDSVMAHFNRSMPIGFRCETAAYYNPIKEKSNYWLLLVVAVLIFFICSVVFESLWQAWVVVLMIPVSLMGAFLTFVLFDVGFGSGGFASLVLLSGLVVNASIYILCQYNLVVKLRKRDAVSAYLCAFNHKILPIFLTIVSTILGLLPFFWERDEEPFWFSFATGVTGGLLFSIPMLVFIMPLLMKMRMK</sequence>
<evidence type="ECO:0000313" key="3">
    <source>
        <dbReference type="Proteomes" id="UP000421408"/>
    </source>
</evidence>
<organism evidence="2 3">
    <name type="scientific">Segatella copri</name>
    <dbReference type="NCBI Taxonomy" id="165179"/>
    <lineage>
        <taxon>Bacteria</taxon>
        <taxon>Pseudomonadati</taxon>
        <taxon>Bacteroidota</taxon>
        <taxon>Bacteroidia</taxon>
        <taxon>Bacteroidales</taxon>
        <taxon>Prevotellaceae</taxon>
        <taxon>Segatella</taxon>
    </lineage>
</organism>
<feature type="transmembrane region" description="Helical" evidence="1">
    <location>
        <begin position="866"/>
        <end position="884"/>
    </location>
</feature>
<protein>
    <submittedName>
        <fullName evidence="2">Efflux RND transporter permease subunit</fullName>
    </submittedName>
</protein>
<keyword evidence="1" id="KW-1133">Transmembrane helix</keyword>
<feature type="transmembrane region" description="Helical" evidence="1">
    <location>
        <begin position="340"/>
        <end position="359"/>
    </location>
</feature>
<gene>
    <name evidence="2" type="ORF">F7D74_03365</name>
</gene>
<dbReference type="SUPFAM" id="SSF82693">
    <property type="entry name" value="Multidrug efflux transporter AcrB pore domain, PN1, PN2, PC1 and PC2 subdomains"/>
    <property type="match status" value="2"/>
</dbReference>
<dbReference type="Gene3D" id="3.30.70.1430">
    <property type="entry name" value="Multidrug efflux transporter AcrB pore domain"/>
    <property type="match status" value="2"/>
</dbReference>
<dbReference type="InterPro" id="IPR001036">
    <property type="entry name" value="Acrflvin-R"/>
</dbReference>
<dbReference type="Gene3D" id="3.30.2090.10">
    <property type="entry name" value="Multidrug efflux transporter AcrB TolC docking domain, DN and DC subdomains"/>
    <property type="match status" value="2"/>
</dbReference>
<dbReference type="Gene3D" id="3.30.70.1320">
    <property type="entry name" value="Multidrug efflux transporter AcrB pore domain like"/>
    <property type="match status" value="1"/>
</dbReference>
<accession>A0AA90UXL6</accession>
<feature type="transmembrane region" description="Helical" evidence="1">
    <location>
        <begin position="923"/>
        <end position="944"/>
    </location>
</feature>
<feature type="transmembrane region" description="Helical" evidence="1">
    <location>
        <begin position="6"/>
        <end position="26"/>
    </location>
</feature>
<dbReference type="GO" id="GO:0042910">
    <property type="term" value="F:xenobiotic transmembrane transporter activity"/>
    <property type="evidence" value="ECO:0007669"/>
    <property type="project" value="TreeGrafter"/>
</dbReference>
<dbReference type="EMBL" id="VZCC01000014">
    <property type="protein sequence ID" value="MQN83050.1"/>
    <property type="molecule type" value="Genomic_DNA"/>
</dbReference>
<dbReference type="SUPFAM" id="SSF82714">
    <property type="entry name" value="Multidrug efflux transporter AcrB TolC docking domain, DN and DC subdomains"/>
    <property type="match status" value="1"/>
</dbReference>
<dbReference type="PANTHER" id="PTHR32063">
    <property type="match status" value="1"/>
</dbReference>
<dbReference type="PANTHER" id="PTHR32063:SF0">
    <property type="entry name" value="SWARMING MOTILITY PROTEIN SWRC"/>
    <property type="match status" value="1"/>
</dbReference>
<dbReference type="Proteomes" id="UP000421408">
    <property type="component" value="Unassembled WGS sequence"/>
</dbReference>
<evidence type="ECO:0000256" key="1">
    <source>
        <dbReference type="SAM" id="Phobius"/>
    </source>
</evidence>
<dbReference type="Gene3D" id="3.30.70.1440">
    <property type="entry name" value="Multidrug efflux transporter AcrB pore domain"/>
    <property type="match status" value="1"/>
</dbReference>
<feature type="transmembrane region" description="Helical" evidence="1">
    <location>
        <begin position="457"/>
        <end position="479"/>
    </location>
</feature>
<dbReference type="InterPro" id="IPR027463">
    <property type="entry name" value="AcrB_DN_DC_subdom"/>
</dbReference>
<dbReference type="SUPFAM" id="SSF82866">
    <property type="entry name" value="Multidrug efflux transporter AcrB transmembrane domain"/>
    <property type="match status" value="2"/>
</dbReference>
<dbReference type="AlphaFoldDB" id="A0AA90UXL6"/>
<dbReference type="RefSeq" id="WP_153118370.1">
    <property type="nucleotide sequence ID" value="NZ_VZCC01000014.1"/>
</dbReference>
<feature type="transmembrane region" description="Helical" evidence="1">
    <location>
        <begin position="989"/>
        <end position="1016"/>
    </location>
</feature>
<comment type="caution">
    <text evidence="2">The sequence shown here is derived from an EMBL/GenBank/DDBJ whole genome shotgun (WGS) entry which is preliminary data.</text>
</comment>
<feature type="transmembrane region" description="Helical" evidence="1">
    <location>
        <begin position="365"/>
        <end position="385"/>
    </location>
</feature>
<evidence type="ECO:0000313" key="2">
    <source>
        <dbReference type="EMBL" id="MQN83050.1"/>
    </source>
</evidence>